<dbReference type="EMBL" id="VUJV01000003">
    <property type="protein sequence ID" value="KAA1419599.1"/>
    <property type="molecule type" value="Genomic_DNA"/>
</dbReference>
<dbReference type="Proteomes" id="UP000325003">
    <property type="component" value="Unassembled WGS sequence"/>
</dbReference>
<reference evidence="1 2" key="1">
    <citation type="submission" date="2019-09" db="EMBL/GenBank/DDBJ databases">
        <title>Nocardioides panacisoli sp. nov., isolated from the soil of a ginseng field.</title>
        <authorList>
            <person name="Cho C."/>
        </authorList>
    </citation>
    <scope>NUCLEOTIDE SEQUENCE [LARGE SCALE GENOMIC DNA]</scope>
    <source>
        <strain evidence="1 2">BN130099</strain>
    </source>
</reference>
<reference evidence="1 2" key="2">
    <citation type="submission" date="2019-09" db="EMBL/GenBank/DDBJ databases">
        <authorList>
            <person name="Jin C."/>
        </authorList>
    </citation>
    <scope>NUCLEOTIDE SEQUENCE [LARGE SCALE GENOMIC DNA]</scope>
    <source>
        <strain evidence="1 2">BN130099</strain>
    </source>
</reference>
<accession>A0A5B1LJ40</accession>
<dbReference type="InterPro" id="IPR036188">
    <property type="entry name" value="FAD/NAD-bd_sf"/>
</dbReference>
<dbReference type="Pfam" id="PF13450">
    <property type="entry name" value="NAD_binding_8"/>
    <property type="match status" value="1"/>
</dbReference>
<dbReference type="AlphaFoldDB" id="A0A5B1LJ40"/>
<name>A0A5B1LJ40_9ACTN</name>
<evidence type="ECO:0000313" key="1">
    <source>
        <dbReference type="EMBL" id="KAA1419599.1"/>
    </source>
</evidence>
<keyword evidence="2" id="KW-1185">Reference proteome</keyword>
<evidence type="ECO:0000313" key="2">
    <source>
        <dbReference type="Proteomes" id="UP000325003"/>
    </source>
</evidence>
<comment type="caution">
    <text evidence="1">The sequence shown here is derived from an EMBL/GenBank/DDBJ whole genome shotgun (WGS) entry which is preliminary data.</text>
</comment>
<proteinExistence type="predicted"/>
<protein>
    <submittedName>
        <fullName evidence="1">NAD(P)-binding protein</fullName>
    </submittedName>
</protein>
<sequence length="497" mass="54555">MSTSQDLGIIQADVCVVGAGIAGVNALYVASRYLRPDQHVVLIDRNERVGGMWVDTYDYVRLHQPHPFFTAGDVTWTIDEPPEHLATKGEVLDHLRHCVDEARKAVRVTELLGHEFEGAVDNGDSVTVTCRAGDGPAVVVRAGKFINAVGLSIEVNEPLTLSSSRVRSVAPESCDLRGGAIADDNAPVWVVGSGKTGMDALHTLITHYPGREINLVAGSGTFFVSRDAFYPTGVRRWYRGRRPNWLITELANRFDGTNEAEVYAWCRENYGTFATPTAQHFFVGLISEAEIATIRGGLRRSVMDHLLDAVDDGDQVRLELKSGDHVAIEPGSWIVNCTSHFDFDDRPTEPPYVEADGRIINIGATGLFGFSSFGGYFLTHLLFLDKITTVPLLQVDGMALFRASQSAGLAGLLTLAQYNLGQAFDHLPSKVFAECGLDFDRWYPAPRRLVGQLVFVAQHKRRREQYVTAIEALCDRFGIERGAVVAPSSTGRHRALA</sequence>
<dbReference type="SUPFAM" id="SSF51905">
    <property type="entry name" value="FAD/NAD(P)-binding domain"/>
    <property type="match status" value="1"/>
</dbReference>
<organism evidence="1 2">
    <name type="scientific">Nocardioides humilatus</name>
    <dbReference type="NCBI Taxonomy" id="2607660"/>
    <lineage>
        <taxon>Bacteria</taxon>
        <taxon>Bacillati</taxon>
        <taxon>Actinomycetota</taxon>
        <taxon>Actinomycetes</taxon>
        <taxon>Propionibacteriales</taxon>
        <taxon>Nocardioidaceae</taxon>
        <taxon>Nocardioides</taxon>
    </lineage>
</organism>
<dbReference type="Gene3D" id="3.50.50.60">
    <property type="entry name" value="FAD/NAD(P)-binding domain"/>
    <property type="match status" value="1"/>
</dbReference>
<dbReference type="RefSeq" id="WP_149728942.1">
    <property type="nucleotide sequence ID" value="NZ_VUJV01000003.1"/>
</dbReference>
<gene>
    <name evidence="1" type="ORF">F0U44_14360</name>
</gene>